<name>A0A0N5CPI2_THECL</name>
<protein>
    <submittedName>
        <fullName evidence="3">DUF1738 domain-containing protein</fullName>
    </submittedName>
</protein>
<dbReference type="EMBL" id="UYYF01000371">
    <property type="protein sequence ID" value="VDM97901.1"/>
    <property type="molecule type" value="Genomic_DNA"/>
</dbReference>
<dbReference type="WBParaSite" id="TCLT_0000212501-mRNA-1">
    <property type="protein sequence ID" value="TCLT_0000212501-mRNA-1"/>
    <property type="gene ID" value="TCLT_0000212501"/>
</dbReference>
<dbReference type="AlphaFoldDB" id="A0A0N5CPI2"/>
<reference evidence="3" key="1">
    <citation type="submission" date="2017-02" db="UniProtKB">
        <authorList>
            <consortium name="WormBaseParasite"/>
        </authorList>
    </citation>
    <scope>IDENTIFICATION</scope>
</reference>
<organism evidence="3">
    <name type="scientific">Thelazia callipaeda</name>
    <name type="common">Oriental eyeworm</name>
    <name type="synonym">Parasitic nematode</name>
    <dbReference type="NCBI Taxonomy" id="103827"/>
    <lineage>
        <taxon>Eukaryota</taxon>
        <taxon>Metazoa</taxon>
        <taxon>Ecdysozoa</taxon>
        <taxon>Nematoda</taxon>
        <taxon>Chromadorea</taxon>
        <taxon>Rhabditida</taxon>
        <taxon>Spirurina</taxon>
        <taxon>Spiruromorpha</taxon>
        <taxon>Thelazioidea</taxon>
        <taxon>Thelaziidae</taxon>
        <taxon>Thelazia</taxon>
    </lineage>
</organism>
<evidence type="ECO:0000313" key="1">
    <source>
        <dbReference type="EMBL" id="VDM97901.1"/>
    </source>
</evidence>
<gene>
    <name evidence="1" type="ORF">TCLT_LOCUS2126</name>
</gene>
<proteinExistence type="predicted"/>
<sequence>MEKIQFYRSKLETKEVSCGMKQNEWNNCSGQYPISYFRRAASQLIKKNQITIDSDLRSGDITDLSNIANIDGYYNDHCYLQVETWEQLKAKMENNILANKDEKSFKWLEAKNIKRLPLSKQLVCGRKWELSQHWEKRTTDEEEQVLFKFEKVSFFIEITVFSNIFPGFLFPIP</sequence>
<keyword evidence="2" id="KW-1185">Reference proteome</keyword>
<accession>A0A0N5CPI2</accession>
<dbReference type="Proteomes" id="UP000276776">
    <property type="component" value="Unassembled WGS sequence"/>
</dbReference>
<evidence type="ECO:0000313" key="2">
    <source>
        <dbReference type="Proteomes" id="UP000276776"/>
    </source>
</evidence>
<dbReference type="STRING" id="103827.A0A0N5CPI2"/>
<evidence type="ECO:0000313" key="3">
    <source>
        <dbReference type="WBParaSite" id="TCLT_0000212501-mRNA-1"/>
    </source>
</evidence>
<reference evidence="1 2" key="2">
    <citation type="submission" date="2018-11" db="EMBL/GenBank/DDBJ databases">
        <authorList>
            <consortium name="Pathogen Informatics"/>
        </authorList>
    </citation>
    <scope>NUCLEOTIDE SEQUENCE [LARGE SCALE GENOMIC DNA]</scope>
</reference>